<dbReference type="Pfam" id="PF15440">
    <property type="entry name" value="THRAP3_BCLAF1"/>
    <property type="match status" value="1"/>
</dbReference>
<accession>A0A401PUA1</accession>
<feature type="region of interest" description="Disordered" evidence="2">
    <location>
        <begin position="546"/>
        <end position="583"/>
    </location>
</feature>
<evidence type="ECO:0000256" key="1">
    <source>
        <dbReference type="ARBA" id="ARBA00006481"/>
    </source>
</evidence>
<feature type="compositionally biased region" description="Basic and acidic residues" evidence="2">
    <location>
        <begin position="329"/>
        <end position="338"/>
    </location>
</feature>
<comment type="caution">
    <text evidence="3">The sequence shown here is derived from an EMBL/GenBank/DDBJ whole genome shotgun (WGS) entry which is preliminary data.</text>
</comment>
<evidence type="ECO:0000313" key="3">
    <source>
        <dbReference type="EMBL" id="GCB76697.1"/>
    </source>
</evidence>
<feature type="compositionally biased region" description="Basic and acidic residues" evidence="2">
    <location>
        <begin position="571"/>
        <end position="580"/>
    </location>
</feature>
<sequence>MVRSRSRSPRWKHRSISPTYGRSQEYLVERPLYQSYSSELREFGQSSGRPVQWRNQREKWTETVNVEPRSGDPQYGAVHHKIFEYGHPSPNARRVETEYTATTGRNCYLQEREGNQTYPLPSRFLEVNPYNDHDERPSDSSEWHDQRHHSHSERHHEHDQWQNDLDDRHHHQNVEIPTHSRLYSEKPKSFGGDPQMDSYEKPVVTTYGSTEKWYDSEDFRSHGLHEERYSGSSRSPGRRAEEFPNRSSYQKRYPEEDEVRGYREASGRNWVPGKHEEIEHERDLKLRGEKFPPIRKSYPPESYGDSEGIHVKDLSKDRYSNSDRYEEYVQHVSKKEVIPRSTTSVTRGRTERGKELRKRSEFSKDRRDDAHKRSSHRSCHVETSRRGTNSERDRKTESLTIKLDMKKSVNKSRPSSSHASERLMSRDLVSVGKKRDEFHHVFEHMGSSFKANPNISSGQFAQEIITLMHQIKEDHFKSPDLTLHDRFSKLQDAQSPEREEEKGLVPEIHRRIDMSLTDLHSWERKPIRKTSTWVAVNPDDLRHDIERRRKERLQDKYKKPRQTVEPRFLSHRSERPEKSRSLNRMKTARNPHFKEPPVGLVERREKLRRETTARKEFELTRKIGDNLEPRHFQRSLKPFVKDYTSSGRKRDLTFETKYRRIYGVGFGRTNHRIFTKHYRQEIVRKRRAEREVPSSTTDK</sequence>
<dbReference type="GO" id="GO:0003677">
    <property type="term" value="F:DNA binding"/>
    <property type="evidence" value="ECO:0007669"/>
    <property type="project" value="TreeGrafter"/>
</dbReference>
<comment type="similarity">
    <text evidence="1">Belongs to the BCLAF1/THRAP3 family.</text>
</comment>
<feature type="region of interest" description="Disordered" evidence="2">
    <location>
        <begin position="329"/>
        <end position="424"/>
    </location>
</feature>
<dbReference type="Proteomes" id="UP000288216">
    <property type="component" value="Unassembled WGS sequence"/>
</dbReference>
<feature type="compositionally biased region" description="Basic and acidic residues" evidence="2">
    <location>
        <begin position="348"/>
        <end position="372"/>
    </location>
</feature>
<evidence type="ECO:0000256" key="2">
    <source>
        <dbReference type="SAM" id="MobiDB-lite"/>
    </source>
</evidence>
<dbReference type="PANTHER" id="PTHR15268">
    <property type="entry name" value="THRAP3/BCLAF1"/>
    <property type="match status" value="1"/>
</dbReference>
<dbReference type="OMA" id="KWHEDEF"/>
<feature type="compositionally biased region" description="Basic and acidic residues" evidence="2">
    <location>
        <begin position="379"/>
        <end position="407"/>
    </location>
</feature>
<dbReference type="STRING" id="75743.A0A401PUA1"/>
<feature type="region of interest" description="Disordered" evidence="2">
    <location>
        <begin position="114"/>
        <end position="162"/>
    </location>
</feature>
<dbReference type="GO" id="GO:0045944">
    <property type="term" value="P:positive regulation of transcription by RNA polymerase II"/>
    <property type="evidence" value="ECO:0007669"/>
    <property type="project" value="TreeGrafter"/>
</dbReference>
<feature type="region of interest" description="Disordered" evidence="2">
    <location>
        <begin position="175"/>
        <end position="200"/>
    </location>
</feature>
<proteinExistence type="inferred from homology"/>
<dbReference type="GO" id="GO:0003712">
    <property type="term" value="F:transcription coregulator activity"/>
    <property type="evidence" value="ECO:0007669"/>
    <property type="project" value="TreeGrafter"/>
</dbReference>
<feature type="region of interest" description="Disordered" evidence="2">
    <location>
        <begin position="288"/>
        <end position="315"/>
    </location>
</feature>
<dbReference type="PANTHER" id="PTHR15268:SF17">
    <property type="entry name" value="BCLAF1 AND THRAP3 FAMILY MEMBER 3"/>
    <property type="match status" value="1"/>
</dbReference>
<name>A0A401PUA1_SCYTO</name>
<dbReference type="InterPro" id="IPR029199">
    <property type="entry name" value="THRAP3_BCLAF1"/>
</dbReference>
<protein>
    <recommendedName>
        <fullName evidence="5">BCLAF1 and THRAP3 family member 3</fullName>
    </recommendedName>
</protein>
<feature type="region of interest" description="Disordered" evidence="2">
    <location>
        <begin position="224"/>
        <end position="260"/>
    </location>
</feature>
<keyword evidence="4" id="KW-1185">Reference proteome</keyword>
<evidence type="ECO:0008006" key="5">
    <source>
        <dbReference type="Google" id="ProtNLM"/>
    </source>
</evidence>
<dbReference type="GO" id="GO:0016592">
    <property type="term" value="C:mediator complex"/>
    <property type="evidence" value="ECO:0007669"/>
    <property type="project" value="TreeGrafter"/>
</dbReference>
<organism evidence="3 4">
    <name type="scientific">Scyliorhinus torazame</name>
    <name type="common">Cloudy catshark</name>
    <name type="synonym">Catulus torazame</name>
    <dbReference type="NCBI Taxonomy" id="75743"/>
    <lineage>
        <taxon>Eukaryota</taxon>
        <taxon>Metazoa</taxon>
        <taxon>Chordata</taxon>
        <taxon>Craniata</taxon>
        <taxon>Vertebrata</taxon>
        <taxon>Chondrichthyes</taxon>
        <taxon>Elasmobranchii</taxon>
        <taxon>Galeomorphii</taxon>
        <taxon>Galeoidea</taxon>
        <taxon>Carcharhiniformes</taxon>
        <taxon>Scyliorhinidae</taxon>
        <taxon>Scyliorhinus</taxon>
    </lineage>
</organism>
<feature type="compositionally biased region" description="Basic and acidic residues" evidence="2">
    <location>
        <begin position="131"/>
        <end position="145"/>
    </location>
</feature>
<reference evidence="3 4" key="1">
    <citation type="journal article" date="2018" name="Nat. Ecol. Evol.">
        <title>Shark genomes provide insights into elasmobranch evolution and the origin of vertebrates.</title>
        <authorList>
            <person name="Hara Y"/>
            <person name="Yamaguchi K"/>
            <person name="Onimaru K"/>
            <person name="Kadota M"/>
            <person name="Koyanagi M"/>
            <person name="Keeley SD"/>
            <person name="Tatsumi K"/>
            <person name="Tanaka K"/>
            <person name="Motone F"/>
            <person name="Kageyama Y"/>
            <person name="Nozu R"/>
            <person name="Adachi N"/>
            <person name="Nishimura O"/>
            <person name="Nakagawa R"/>
            <person name="Tanegashima C"/>
            <person name="Kiyatake I"/>
            <person name="Matsumoto R"/>
            <person name="Murakumo K"/>
            <person name="Nishida K"/>
            <person name="Terakita A"/>
            <person name="Kuratani S"/>
            <person name="Sato K"/>
            <person name="Hyodo S Kuraku.S."/>
        </authorList>
    </citation>
    <scope>NUCLEOTIDE SEQUENCE [LARGE SCALE GENOMIC DNA]</scope>
</reference>
<dbReference type="AlphaFoldDB" id="A0A401PUA1"/>
<dbReference type="EMBL" id="BFAA01012736">
    <property type="protein sequence ID" value="GCB76697.1"/>
    <property type="molecule type" value="Genomic_DNA"/>
</dbReference>
<gene>
    <name evidence="3" type="ORF">scyTo_0018367</name>
</gene>
<evidence type="ECO:0000313" key="4">
    <source>
        <dbReference type="Proteomes" id="UP000288216"/>
    </source>
</evidence>
<dbReference type="OrthoDB" id="9935637at2759"/>
<feature type="compositionally biased region" description="Basic and acidic residues" evidence="2">
    <location>
        <begin position="546"/>
        <end position="557"/>
    </location>
</feature>